<evidence type="ECO:0000313" key="2">
    <source>
        <dbReference type="EMBL" id="KAJ1214692.1"/>
    </source>
</evidence>
<accession>A0AAV7WP74</accession>
<name>A0AAV7WP74_PLEWA</name>
<evidence type="ECO:0000313" key="3">
    <source>
        <dbReference type="Proteomes" id="UP001066276"/>
    </source>
</evidence>
<proteinExistence type="predicted"/>
<sequence>MAVAPQGLLTVFIFERAHRVQTSPISGSTTLSMVARILNFCNQDHLLRMAQKVSPIKVNNATVSFFLENTLEVQKGHASYQSVKKQLQEEGLPYALVFSAHLKVMHDDCFPFFDSSEAAWDWLQHTYPTAHWQVMEEEAQSRNHEKSRPRRNCQRGAPTAAVSPLQAHEIMMAALQTVTTKVPGAS</sequence>
<gene>
    <name evidence="2" type="ORF">NDU88_002310</name>
</gene>
<comment type="caution">
    <text evidence="2">The sequence shown here is derived from an EMBL/GenBank/DDBJ whole genome shotgun (WGS) entry which is preliminary data.</text>
</comment>
<dbReference type="AlphaFoldDB" id="A0AAV7WP74"/>
<keyword evidence="3" id="KW-1185">Reference proteome</keyword>
<dbReference type="InterPro" id="IPR042566">
    <property type="entry name" value="L1_C"/>
</dbReference>
<reference evidence="2" key="1">
    <citation type="journal article" date="2022" name="bioRxiv">
        <title>Sequencing and chromosome-scale assembly of the giantPleurodeles waltlgenome.</title>
        <authorList>
            <person name="Brown T."/>
            <person name="Elewa A."/>
            <person name="Iarovenko S."/>
            <person name="Subramanian E."/>
            <person name="Araus A.J."/>
            <person name="Petzold A."/>
            <person name="Susuki M."/>
            <person name="Suzuki K.-i.T."/>
            <person name="Hayashi T."/>
            <person name="Toyoda A."/>
            <person name="Oliveira C."/>
            <person name="Osipova E."/>
            <person name="Leigh N.D."/>
            <person name="Simon A."/>
            <person name="Yun M.H."/>
        </authorList>
    </citation>
    <scope>NUCLEOTIDE SEQUENCE</scope>
    <source>
        <strain evidence="2">20211129_DDA</strain>
        <tissue evidence="2">Liver</tissue>
    </source>
</reference>
<feature type="region of interest" description="Disordered" evidence="1">
    <location>
        <begin position="137"/>
        <end position="160"/>
    </location>
</feature>
<dbReference type="Proteomes" id="UP001066276">
    <property type="component" value="Chromosome 1_1"/>
</dbReference>
<evidence type="ECO:0000256" key="1">
    <source>
        <dbReference type="SAM" id="MobiDB-lite"/>
    </source>
</evidence>
<dbReference type="EMBL" id="JANPWB010000001">
    <property type="protein sequence ID" value="KAJ1214692.1"/>
    <property type="molecule type" value="Genomic_DNA"/>
</dbReference>
<dbReference type="Gene3D" id="3.30.250.20">
    <property type="entry name" value="L1 transposable element, C-terminal domain"/>
    <property type="match status" value="1"/>
</dbReference>
<protein>
    <submittedName>
        <fullName evidence="2">Uncharacterized protein</fullName>
    </submittedName>
</protein>
<organism evidence="2 3">
    <name type="scientific">Pleurodeles waltl</name>
    <name type="common">Iberian ribbed newt</name>
    <dbReference type="NCBI Taxonomy" id="8319"/>
    <lineage>
        <taxon>Eukaryota</taxon>
        <taxon>Metazoa</taxon>
        <taxon>Chordata</taxon>
        <taxon>Craniata</taxon>
        <taxon>Vertebrata</taxon>
        <taxon>Euteleostomi</taxon>
        <taxon>Amphibia</taxon>
        <taxon>Batrachia</taxon>
        <taxon>Caudata</taxon>
        <taxon>Salamandroidea</taxon>
        <taxon>Salamandridae</taxon>
        <taxon>Pleurodelinae</taxon>
        <taxon>Pleurodeles</taxon>
    </lineage>
</organism>